<dbReference type="InterPro" id="IPR011545">
    <property type="entry name" value="DEAD/DEAH_box_helicase_dom"/>
</dbReference>
<feature type="short sequence motif" description="Q motif" evidence="10">
    <location>
        <begin position="15"/>
        <end position="43"/>
    </location>
</feature>
<evidence type="ECO:0000256" key="2">
    <source>
        <dbReference type="ARBA" id="ARBA00022517"/>
    </source>
</evidence>
<keyword evidence="5 11" id="KW-0347">Helicase</keyword>
<evidence type="ECO:0000256" key="11">
    <source>
        <dbReference type="RuleBase" id="RU000492"/>
    </source>
</evidence>
<evidence type="ECO:0000256" key="6">
    <source>
        <dbReference type="ARBA" id="ARBA00022840"/>
    </source>
</evidence>
<dbReference type="SMART" id="SM00487">
    <property type="entry name" value="DEXDc"/>
    <property type="match status" value="1"/>
</dbReference>
<dbReference type="Pfam" id="PF00271">
    <property type="entry name" value="Helicase_C"/>
    <property type="match status" value="1"/>
</dbReference>
<evidence type="ECO:0000259" key="15">
    <source>
        <dbReference type="PROSITE" id="PS51195"/>
    </source>
</evidence>
<reference evidence="16" key="1">
    <citation type="submission" date="2022-07" db="EMBL/GenBank/DDBJ databases">
        <title>Genome Sequence of Physisporinus lineatus.</title>
        <authorList>
            <person name="Buettner E."/>
        </authorList>
    </citation>
    <scope>NUCLEOTIDE SEQUENCE</scope>
    <source>
        <strain evidence="16">VT162</strain>
    </source>
</reference>
<dbReference type="PROSITE" id="PS51195">
    <property type="entry name" value="Q_MOTIF"/>
    <property type="match status" value="1"/>
</dbReference>
<feature type="domain" description="Helicase ATP-binding" evidence="13">
    <location>
        <begin position="46"/>
        <end position="217"/>
    </location>
</feature>
<evidence type="ECO:0000256" key="4">
    <source>
        <dbReference type="ARBA" id="ARBA00022801"/>
    </source>
</evidence>
<keyword evidence="7" id="KW-0694">RNA-binding</keyword>
<dbReference type="AlphaFoldDB" id="A0AAD5UW80"/>
<evidence type="ECO:0000256" key="7">
    <source>
        <dbReference type="ARBA" id="ARBA00022884"/>
    </source>
</evidence>
<organism evidence="16 17">
    <name type="scientific">Meripilus lineatus</name>
    <dbReference type="NCBI Taxonomy" id="2056292"/>
    <lineage>
        <taxon>Eukaryota</taxon>
        <taxon>Fungi</taxon>
        <taxon>Dikarya</taxon>
        <taxon>Basidiomycota</taxon>
        <taxon>Agaricomycotina</taxon>
        <taxon>Agaricomycetes</taxon>
        <taxon>Polyporales</taxon>
        <taxon>Meripilaceae</taxon>
        <taxon>Meripilus</taxon>
    </lineage>
</organism>
<gene>
    <name evidence="16" type="ORF">NLI96_g9962</name>
</gene>
<dbReference type="CDD" id="cd17954">
    <property type="entry name" value="DEADc_DDX47"/>
    <property type="match status" value="1"/>
</dbReference>
<dbReference type="EMBL" id="JANAWD010000534">
    <property type="protein sequence ID" value="KAJ3478149.1"/>
    <property type="molecule type" value="Genomic_DNA"/>
</dbReference>
<dbReference type="Gene3D" id="3.40.50.300">
    <property type="entry name" value="P-loop containing nucleotide triphosphate hydrolases"/>
    <property type="match status" value="2"/>
</dbReference>
<dbReference type="InterPro" id="IPR014014">
    <property type="entry name" value="RNA_helicase_DEAD_Q_motif"/>
</dbReference>
<dbReference type="GO" id="GO:0016787">
    <property type="term" value="F:hydrolase activity"/>
    <property type="evidence" value="ECO:0007669"/>
    <property type="project" value="UniProtKB-KW"/>
</dbReference>
<sequence>MPSADEASTSTAPPPSFKSLGLIDPLLEALEQVNFTTPTEIQAAALPDALQGRDIIGVASTGSGKTAAFALPILQKLWEEPKGLFACVLAPTRELAYQISQQFESLGAAMGVRCATIVGGMEMMDQARALAKRPHVVVATPGRLNDHLENTKGFSLRSLKFLVLDEADRLLDMDFGPVIDKILKVIPNERTTYLFSATMTTKVAKLQRASLSNPVRVEVSEKYSTVSTLLQYYLFIPLSQKDVHLIYLANSLAQNSIIIFTRTVHDAQRLSIMLRTLGFPAVPLHGQLSQSSRLGALGKFKSGGRRVLVATDVASRGLDIPHVDVVINYDIPTHSKDYIHRVGRTARAGRSGKSVTLVTQYDVELIQRIEAVIGKKMELWPTDTEEIAMLRERVDEAGRAATNEMKEQSGGKSARKRKRDRNGGDRDDRDRDDDVVEAGVPRGKKSKGRR</sequence>
<keyword evidence="17" id="KW-1185">Reference proteome</keyword>
<evidence type="ECO:0000256" key="10">
    <source>
        <dbReference type="PROSITE-ProRule" id="PRU00552"/>
    </source>
</evidence>
<dbReference type="PANTHER" id="PTHR47959:SF20">
    <property type="entry name" value="RNA HELICASE"/>
    <property type="match status" value="1"/>
</dbReference>
<dbReference type="Proteomes" id="UP001212997">
    <property type="component" value="Unassembled WGS sequence"/>
</dbReference>
<dbReference type="GO" id="GO:0003723">
    <property type="term" value="F:RNA binding"/>
    <property type="evidence" value="ECO:0007669"/>
    <property type="project" value="UniProtKB-KW"/>
</dbReference>
<keyword evidence="4 11" id="KW-0378">Hydrolase</keyword>
<accession>A0AAD5UW80</accession>
<evidence type="ECO:0000259" key="14">
    <source>
        <dbReference type="PROSITE" id="PS51194"/>
    </source>
</evidence>
<dbReference type="CDD" id="cd18787">
    <property type="entry name" value="SF2_C_DEAD"/>
    <property type="match status" value="1"/>
</dbReference>
<keyword evidence="6 11" id="KW-0067">ATP-binding</keyword>
<dbReference type="GO" id="GO:0042254">
    <property type="term" value="P:ribosome biogenesis"/>
    <property type="evidence" value="ECO:0007669"/>
    <property type="project" value="UniProtKB-KW"/>
</dbReference>
<dbReference type="InterPro" id="IPR000629">
    <property type="entry name" value="RNA-helicase_DEAD-box_CS"/>
</dbReference>
<dbReference type="SMART" id="SM00490">
    <property type="entry name" value="HELICc"/>
    <property type="match status" value="1"/>
</dbReference>
<dbReference type="InterPro" id="IPR050079">
    <property type="entry name" value="DEAD_box_RNA_helicase"/>
</dbReference>
<comment type="similarity">
    <text evidence="9">Belongs to the DEAD box helicase family. DDX47/RRP3 subfamily.</text>
</comment>
<evidence type="ECO:0000256" key="5">
    <source>
        <dbReference type="ARBA" id="ARBA00022806"/>
    </source>
</evidence>
<evidence type="ECO:0000256" key="1">
    <source>
        <dbReference type="ARBA" id="ARBA00004123"/>
    </source>
</evidence>
<dbReference type="PROSITE" id="PS00039">
    <property type="entry name" value="DEAD_ATP_HELICASE"/>
    <property type="match status" value="1"/>
</dbReference>
<evidence type="ECO:0008006" key="18">
    <source>
        <dbReference type="Google" id="ProtNLM"/>
    </source>
</evidence>
<dbReference type="GO" id="GO:0003724">
    <property type="term" value="F:RNA helicase activity"/>
    <property type="evidence" value="ECO:0007669"/>
    <property type="project" value="InterPro"/>
</dbReference>
<comment type="subcellular location">
    <subcellularLocation>
        <location evidence="1">Nucleus</location>
    </subcellularLocation>
</comment>
<dbReference type="GO" id="GO:0005524">
    <property type="term" value="F:ATP binding"/>
    <property type="evidence" value="ECO:0007669"/>
    <property type="project" value="UniProtKB-KW"/>
</dbReference>
<dbReference type="PROSITE" id="PS51192">
    <property type="entry name" value="HELICASE_ATP_BIND_1"/>
    <property type="match status" value="1"/>
</dbReference>
<feature type="domain" description="DEAD-box RNA helicase Q" evidence="15">
    <location>
        <begin position="15"/>
        <end position="43"/>
    </location>
</feature>
<feature type="region of interest" description="Disordered" evidence="12">
    <location>
        <begin position="399"/>
        <end position="450"/>
    </location>
</feature>
<dbReference type="PANTHER" id="PTHR47959">
    <property type="entry name" value="ATP-DEPENDENT RNA HELICASE RHLE-RELATED"/>
    <property type="match status" value="1"/>
</dbReference>
<evidence type="ECO:0000256" key="8">
    <source>
        <dbReference type="ARBA" id="ARBA00023242"/>
    </source>
</evidence>
<feature type="domain" description="Helicase C-terminal" evidence="14">
    <location>
        <begin position="228"/>
        <end position="388"/>
    </location>
</feature>
<keyword evidence="8" id="KW-0539">Nucleus</keyword>
<dbReference type="GO" id="GO:0005634">
    <property type="term" value="C:nucleus"/>
    <property type="evidence" value="ECO:0007669"/>
    <property type="project" value="UniProtKB-SubCell"/>
</dbReference>
<evidence type="ECO:0000256" key="12">
    <source>
        <dbReference type="SAM" id="MobiDB-lite"/>
    </source>
</evidence>
<proteinExistence type="inferred from homology"/>
<evidence type="ECO:0000256" key="3">
    <source>
        <dbReference type="ARBA" id="ARBA00022741"/>
    </source>
</evidence>
<dbReference type="InterPro" id="IPR014001">
    <property type="entry name" value="Helicase_ATP-bd"/>
</dbReference>
<dbReference type="PROSITE" id="PS51194">
    <property type="entry name" value="HELICASE_CTER"/>
    <property type="match status" value="1"/>
</dbReference>
<dbReference type="InterPro" id="IPR044765">
    <property type="entry name" value="DDX47/Rrp3_DEADc"/>
</dbReference>
<dbReference type="GO" id="GO:0005829">
    <property type="term" value="C:cytosol"/>
    <property type="evidence" value="ECO:0007669"/>
    <property type="project" value="TreeGrafter"/>
</dbReference>
<feature type="compositionally biased region" description="Basic and acidic residues" evidence="12">
    <location>
        <begin position="399"/>
        <end position="409"/>
    </location>
</feature>
<evidence type="ECO:0000259" key="13">
    <source>
        <dbReference type="PROSITE" id="PS51192"/>
    </source>
</evidence>
<dbReference type="Pfam" id="PF00270">
    <property type="entry name" value="DEAD"/>
    <property type="match status" value="1"/>
</dbReference>
<dbReference type="SUPFAM" id="SSF52540">
    <property type="entry name" value="P-loop containing nucleoside triphosphate hydrolases"/>
    <property type="match status" value="1"/>
</dbReference>
<keyword evidence="3 11" id="KW-0547">Nucleotide-binding</keyword>
<dbReference type="InterPro" id="IPR027417">
    <property type="entry name" value="P-loop_NTPase"/>
</dbReference>
<evidence type="ECO:0000256" key="9">
    <source>
        <dbReference type="ARBA" id="ARBA00024350"/>
    </source>
</evidence>
<evidence type="ECO:0000313" key="16">
    <source>
        <dbReference type="EMBL" id="KAJ3478149.1"/>
    </source>
</evidence>
<name>A0AAD5UW80_9APHY</name>
<keyword evidence="2" id="KW-0690">Ribosome biogenesis</keyword>
<dbReference type="GO" id="GO:0010467">
    <property type="term" value="P:gene expression"/>
    <property type="evidence" value="ECO:0007669"/>
    <property type="project" value="UniProtKB-ARBA"/>
</dbReference>
<dbReference type="InterPro" id="IPR001650">
    <property type="entry name" value="Helicase_C-like"/>
</dbReference>
<protein>
    <recommendedName>
        <fullName evidence="18">DEAD-domain-containing protein</fullName>
    </recommendedName>
</protein>
<evidence type="ECO:0000313" key="17">
    <source>
        <dbReference type="Proteomes" id="UP001212997"/>
    </source>
</evidence>
<comment type="caution">
    <text evidence="16">The sequence shown here is derived from an EMBL/GenBank/DDBJ whole genome shotgun (WGS) entry which is preliminary data.</text>
</comment>